<dbReference type="Proteomes" id="UP000192917">
    <property type="component" value="Unassembled WGS sequence"/>
</dbReference>
<dbReference type="AlphaFoldDB" id="A0A1Y6BPD3"/>
<accession>A0A1Y6BPD3</accession>
<feature type="chain" id="PRO_5013232468" evidence="1">
    <location>
        <begin position="32"/>
        <end position="275"/>
    </location>
</feature>
<dbReference type="RefSeq" id="WP_143596210.1">
    <property type="nucleotide sequence ID" value="NZ_FWZX01000007.1"/>
</dbReference>
<feature type="signal peptide" evidence="1">
    <location>
        <begin position="1"/>
        <end position="31"/>
    </location>
</feature>
<sequence length="275" mass="30614">MRITIFRGTSRRSMLSICVVLLVICPLFRSAAATEKVECSAPLPIEINIKPPPQNIPESLARFHGFWGNERWNGLLCNLLFLEVRDNQGSVTGIYSWGDSQRLGISSGYINIVGTITGSRLTLSRFSNGAEVTYNLTSQGLQGTYLKDGVTSYVTLIHLSQEAALRGNKVRQEDIRALVGKWEGKYVFKDTGDGGYSTLWVHSINEAGADVTIEWRWPVQRSDSTHVTAALVRDEKGRIIGIEPWRGSRLMFRGNRLVGDLKMIPGIASHTFEKD</sequence>
<evidence type="ECO:0000313" key="3">
    <source>
        <dbReference type="Proteomes" id="UP000192917"/>
    </source>
</evidence>
<organism evidence="2 3">
    <name type="scientific">Tistlia consotensis USBA 355</name>
    <dbReference type="NCBI Taxonomy" id="560819"/>
    <lineage>
        <taxon>Bacteria</taxon>
        <taxon>Pseudomonadati</taxon>
        <taxon>Pseudomonadota</taxon>
        <taxon>Alphaproteobacteria</taxon>
        <taxon>Rhodospirillales</taxon>
        <taxon>Rhodovibrionaceae</taxon>
        <taxon>Tistlia</taxon>
    </lineage>
</organism>
<protein>
    <submittedName>
        <fullName evidence="2">Uncharacterized protein</fullName>
    </submittedName>
</protein>
<evidence type="ECO:0000313" key="2">
    <source>
        <dbReference type="EMBL" id="SMF21699.1"/>
    </source>
</evidence>
<gene>
    <name evidence="2" type="ORF">SAMN05428998_107123</name>
</gene>
<dbReference type="EMBL" id="FWZX01000007">
    <property type="protein sequence ID" value="SMF21699.1"/>
    <property type="molecule type" value="Genomic_DNA"/>
</dbReference>
<reference evidence="2 3" key="1">
    <citation type="submission" date="2017-04" db="EMBL/GenBank/DDBJ databases">
        <authorList>
            <person name="Afonso C.L."/>
            <person name="Miller P.J."/>
            <person name="Scott M.A."/>
            <person name="Spackman E."/>
            <person name="Goraichik I."/>
            <person name="Dimitrov K.M."/>
            <person name="Suarez D.L."/>
            <person name="Swayne D.E."/>
        </authorList>
    </citation>
    <scope>NUCLEOTIDE SEQUENCE [LARGE SCALE GENOMIC DNA]</scope>
    <source>
        <strain evidence="2 3">USBA 355</strain>
    </source>
</reference>
<name>A0A1Y6BPD3_9PROT</name>
<keyword evidence="3" id="KW-1185">Reference proteome</keyword>
<evidence type="ECO:0000256" key="1">
    <source>
        <dbReference type="SAM" id="SignalP"/>
    </source>
</evidence>
<keyword evidence="1" id="KW-0732">Signal</keyword>
<proteinExistence type="predicted"/>